<feature type="domain" description="DUF1648" evidence="2">
    <location>
        <begin position="20"/>
        <end position="63"/>
    </location>
</feature>
<keyword evidence="1" id="KW-0812">Transmembrane</keyword>
<dbReference type="InterPro" id="IPR012867">
    <property type="entry name" value="DUF1648"/>
</dbReference>
<feature type="transmembrane region" description="Helical" evidence="1">
    <location>
        <begin position="12"/>
        <end position="31"/>
    </location>
</feature>
<dbReference type="RefSeq" id="WP_163066763.1">
    <property type="nucleotide sequence ID" value="NZ_CP048649.1"/>
</dbReference>
<evidence type="ECO:0000313" key="3">
    <source>
        <dbReference type="EMBL" id="QIB69520.1"/>
    </source>
</evidence>
<dbReference type="Proteomes" id="UP000466848">
    <property type="component" value="Chromosome"/>
</dbReference>
<evidence type="ECO:0000313" key="4">
    <source>
        <dbReference type="Proteomes" id="UP000466848"/>
    </source>
</evidence>
<keyword evidence="4" id="KW-1185">Reference proteome</keyword>
<evidence type="ECO:0000256" key="1">
    <source>
        <dbReference type="SAM" id="Phobius"/>
    </source>
</evidence>
<reference evidence="3 4" key="1">
    <citation type="submission" date="2020-02" db="EMBL/GenBank/DDBJ databases">
        <authorList>
            <person name="Kim Y.B."/>
            <person name="Roh S.W."/>
        </authorList>
    </citation>
    <scope>NUCLEOTIDE SEQUENCE [LARGE SCALE GENOMIC DNA]</scope>
    <source>
        <strain evidence="3 4">DSM 103574</strain>
    </source>
</reference>
<proteinExistence type="predicted"/>
<dbReference type="EMBL" id="CP048649">
    <property type="protein sequence ID" value="QIB69520.1"/>
    <property type="molecule type" value="Genomic_DNA"/>
</dbReference>
<feature type="transmembrane region" description="Helical" evidence="1">
    <location>
        <begin position="98"/>
        <end position="117"/>
    </location>
</feature>
<keyword evidence="1" id="KW-1133">Transmembrane helix</keyword>
<evidence type="ECO:0000259" key="2">
    <source>
        <dbReference type="Pfam" id="PF07853"/>
    </source>
</evidence>
<accession>A0A858BX99</accession>
<sequence length="154" mass="17486">MRLEKSLYDRVGHLLSMLALLGATIFLALYWNQFPNQIPSHYNAAGEIDGMSSKTHLIIFVVIGWSLFVLMSVVENFPQIWNTGVQVTEENKERIYRVLKDLLTTIKLLLAFVFAYLTVQASSGENLPALFLPVFLSALLGSMLFFVLKLFRVQ</sequence>
<name>A0A858BX99_9FIRM</name>
<organism evidence="3 4">
    <name type="scientific">Aminipila butyrica</name>
    <dbReference type="NCBI Taxonomy" id="433296"/>
    <lineage>
        <taxon>Bacteria</taxon>
        <taxon>Bacillati</taxon>
        <taxon>Bacillota</taxon>
        <taxon>Clostridia</taxon>
        <taxon>Peptostreptococcales</taxon>
        <taxon>Anaerovoracaceae</taxon>
        <taxon>Aminipila</taxon>
    </lineage>
</organism>
<keyword evidence="1" id="KW-0472">Membrane</keyword>
<dbReference type="AlphaFoldDB" id="A0A858BX99"/>
<feature type="transmembrane region" description="Helical" evidence="1">
    <location>
        <begin position="57"/>
        <end position="77"/>
    </location>
</feature>
<dbReference type="Pfam" id="PF07853">
    <property type="entry name" value="DUF1648"/>
    <property type="match status" value="1"/>
</dbReference>
<protein>
    <submittedName>
        <fullName evidence="3">DUF1648 domain-containing protein</fullName>
    </submittedName>
</protein>
<feature type="transmembrane region" description="Helical" evidence="1">
    <location>
        <begin position="129"/>
        <end position="151"/>
    </location>
</feature>
<gene>
    <name evidence="3" type="ORF">Ami103574_09340</name>
</gene>
<dbReference type="KEGG" id="abut:Ami103574_09340"/>